<dbReference type="GeneID" id="83016907"/>
<dbReference type="PANTHER" id="PTHR42776:SF27">
    <property type="entry name" value="DIPEPTIDYL PEPTIDASE FAMILY MEMBER 6"/>
    <property type="match status" value="1"/>
</dbReference>
<keyword evidence="4" id="KW-1185">Reference proteome</keyword>
<dbReference type="EMBL" id="QRUP01000028">
    <property type="protein sequence ID" value="RGR68216.1"/>
    <property type="molecule type" value="Genomic_DNA"/>
</dbReference>
<dbReference type="SUPFAM" id="SSF53474">
    <property type="entry name" value="alpha/beta-Hydrolases"/>
    <property type="match status" value="1"/>
</dbReference>
<proteinExistence type="predicted"/>
<dbReference type="RefSeq" id="WP_117896071.1">
    <property type="nucleotide sequence ID" value="NZ_CABJCV010000028.1"/>
</dbReference>
<gene>
    <name evidence="3" type="ORF">DWY25_16035</name>
</gene>
<protein>
    <submittedName>
        <fullName evidence="3">S9 family peptidase</fullName>
    </submittedName>
</protein>
<sequence>MKKIRLDQFTEYRFCSNLQAGAKPGTAAFVVTQANGDNGYDNHLWLLEDGQVRQLTSFNESNFIWEDEETLLFASLRDPKDKEALAAGEERTVFYRLNIHQGEARKAMTIPYTVTGFKRMKDGRLLLTIRYHLDYSRMAELPEQEKQTLLKKKKEEQDYQIVSEAPYYFDGAGFTNGLRSRLAVWDPKQGSVDFLTAPTFAVSGLELEAETNQVVFWGADFTAVKEVKDGLYRLDLTTKTIDCLIEPGQMKISFAQGYCGAILAAMSAGGKYGAGETPKLYLIDPQTKARTLFNDNDATFGNAVGTDCAFGGSAMKKIASTDFYAVMTDADHTPLFRFDSQGRRTEALPFDGAIFGFDLQGDTAYLIAMKDMKLQEIYEANLKTGECVQRSHFNDAVLAECYVAKPKRLDYAQTPDPLWGWVLEPKDYDPSKKYPAILDIHGGPRGSYGTVFYHEMQLWANEGYFVFFCNVHGSDGRGDAFADLRGKFGTIDFDDFMQFTDAVLKAYPQIDAKRIGVTGGSYGGYMTNWIIGHTDRFACAASQRSISNWVSENMVSDIGFSFGNDQMDATPWSDVNKIWDQSPLKAADRCVTPTLFIHSFEDYRCPIQEGMQMYNAIVHHGVEARMCLFKGESHGLSRGGKPLHRIRRLQEITDWMNRFCKQEEK</sequence>
<evidence type="ECO:0000256" key="1">
    <source>
        <dbReference type="ARBA" id="ARBA00022801"/>
    </source>
</evidence>
<name>A0A412FJA2_9FIRM</name>
<dbReference type="SUPFAM" id="SSF82171">
    <property type="entry name" value="DPP6 N-terminal domain-like"/>
    <property type="match status" value="1"/>
</dbReference>
<dbReference type="Proteomes" id="UP000284178">
    <property type="component" value="Unassembled WGS sequence"/>
</dbReference>
<organism evidence="3 4">
    <name type="scientific">Holdemania filiformis</name>
    <dbReference type="NCBI Taxonomy" id="61171"/>
    <lineage>
        <taxon>Bacteria</taxon>
        <taxon>Bacillati</taxon>
        <taxon>Bacillota</taxon>
        <taxon>Erysipelotrichia</taxon>
        <taxon>Erysipelotrichales</taxon>
        <taxon>Erysipelotrichaceae</taxon>
        <taxon>Holdemania</taxon>
    </lineage>
</organism>
<comment type="caution">
    <text evidence="3">The sequence shown here is derived from an EMBL/GenBank/DDBJ whole genome shotgun (WGS) entry which is preliminary data.</text>
</comment>
<dbReference type="Pfam" id="PF00326">
    <property type="entry name" value="Peptidase_S9"/>
    <property type="match status" value="1"/>
</dbReference>
<dbReference type="InterPro" id="IPR001375">
    <property type="entry name" value="Peptidase_S9_cat"/>
</dbReference>
<evidence type="ECO:0000259" key="2">
    <source>
        <dbReference type="Pfam" id="PF00326"/>
    </source>
</evidence>
<dbReference type="PANTHER" id="PTHR42776">
    <property type="entry name" value="SERINE PEPTIDASE S9 FAMILY MEMBER"/>
    <property type="match status" value="1"/>
</dbReference>
<evidence type="ECO:0000313" key="3">
    <source>
        <dbReference type="EMBL" id="RGR68216.1"/>
    </source>
</evidence>
<dbReference type="AlphaFoldDB" id="A0A412FJA2"/>
<feature type="domain" description="Peptidase S9 prolyl oligopeptidase catalytic" evidence="2">
    <location>
        <begin position="452"/>
        <end position="660"/>
    </location>
</feature>
<reference evidence="3 4" key="1">
    <citation type="submission" date="2018-08" db="EMBL/GenBank/DDBJ databases">
        <title>A genome reference for cultivated species of the human gut microbiota.</title>
        <authorList>
            <person name="Zou Y."/>
            <person name="Xue W."/>
            <person name="Luo G."/>
        </authorList>
    </citation>
    <scope>NUCLEOTIDE SEQUENCE [LARGE SCALE GENOMIC DNA]</scope>
    <source>
        <strain evidence="3 4">AF24-29</strain>
    </source>
</reference>
<keyword evidence="1" id="KW-0378">Hydrolase</keyword>
<dbReference type="GO" id="GO:0006508">
    <property type="term" value="P:proteolysis"/>
    <property type="evidence" value="ECO:0007669"/>
    <property type="project" value="InterPro"/>
</dbReference>
<dbReference type="GO" id="GO:0004252">
    <property type="term" value="F:serine-type endopeptidase activity"/>
    <property type="evidence" value="ECO:0007669"/>
    <property type="project" value="TreeGrafter"/>
</dbReference>
<evidence type="ECO:0000313" key="4">
    <source>
        <dbReference type="Proteomes" id="UP000284178"/>
    </source>
</evidence>
<dbReference type="InterPro" id="IPR029058">
    <property type="entry name" value="AB_hydrolase_fold"/>
</dbReference>
<dbReference type="Gene3D" id="3.40.50.1820">
    <property type="entry name" value="alpha/beta hydrolase"/>
    <property type="match status" value="1"/>
</dbReference>
<accession>A0A412FJA2</accession>